<dbReference type="CDD" id="cd07908">
    <property type="entry name" value="Mn_catalase_like"/>
    <property type="match status" value="1"/>
</dbReference>
<dbReference type="KEGG" id="spoa:EQM13_03325"/>
<dbReference type="Pfam" id="PF00210">
    <property type="entry name" value="Ferritin"/>
    <property type="match status" value="1"/>
</dbReference>
<accession>A0A410Q9X4</accession>
<dbReference type="OrthoDB" id="9791649at2"/>
<dbReference type="EMBL" id="CP035282">
    <property type="protein sequence ID" value="QAT60674.1"/>
    <property type="molecule type" value="Genomic_DNA"/>
</dbReference>
<dbReference type="GO" id="GO:0006879">
    <property type="term" value="P:intracellular iron ion homeostasis"/>
    <property type="evidence" value="ECO:0007669"/>
    <property type="project" value="UniProtKB-KW"/>
</dbReference>
<keyword evidence="1" id="KW-0409">Iron storage</keyword>
<evidence type="ECO:0000313" key="5">
    <source>
        <dbReference type="Proteomes" id="UP000287969"/>
    </source>
</evidence>
<keyword evidence="2" id="KW-0408">Iron</keyword>
<dbReference type="PANTHER" id="PTHR30295:SF0">
    <property type="entry name" value="BACTERIOFERRITIN"/>
    <property type="match status" value="1"/>
</dbReference>
<evidence type="ECO:0000256" key="1">
    <source>
        <dbReference type="ARBA" id="ARBA00022434"/>
    </source>
</evidence>
<dbReference type="SUPFAM" id="SSF47240">
    <property type="entry name" value="Ferritin-like"/>
    <property type="match status" value="1"/>
</dbReference>
<gene>
    <name evidence="4" type="ORF">EQM13_03325</name>
</gene>
<dbReference type="AlphaFoldDB" id="A0A410Q9X4"/>
<evidence type="ECO:0000256" key="2">
    <source>
        <dbReference type="ARBA" id="ARBA00023004"/>
    </source>
</evidence>
<dbReference type="GO" id="GO:0004322">
    <property type="term" value="F:ferroxidase activity"/>
    <property type="evidence" value="ECO:0007669"/>
    <property type="project" value="TreeGrafter"/>
</dbReference>
<dbReference type="GO" id="GO:0020037">
    <property type="term" value="F:heme binding"/>
    <property type="evidence" value="ECO:0007669"/>
    <property type="project" value="TreeGrafter"/>
</dbReference>
<dbReference type="GO" id="GO:0008199">
    <property type="term" value="F:ferric iron binding"/>
    <property type="evidence" value="ECO:0007669"/>
    <property type="project" value="InterPro"/>
</dbReference>
<dbReference type="Gene3D" id="1.20.1260.10">
    <property type="match status" value="2"/>
</dbReference>
<sequence>MKQMGGNEIIHGGYADPSPYPEIKVLGENKLYAEILMDDYAGGVSEFTAINQYLYHYFISNKEAEEVANMWERISITEMHHMEMLAETILLLGGNPIYRGSQNTNCCCWNAGYVYYGCNLCGRLHADLMSEYEAIRNYERHIKEINDPYVQAILARIILDEKVHIEHFNKAIGKYCGW</sequence>
<name>A0A410Q9X4_9FIRM</name>
<protein>
    <submittedName>
        <fullName evidence="4">Bacterioferritin</fullName>
    </submittedName>
</protein>
<dbReference type="Proteomes" id="UP000287969">
    <property type="component" value="Chromosome"/>
</dbReference>
<dbReference type="PANTHER" id="PTHR30295">
    <property type="entry name" value="BACTERIOFERRITIN"/>
    <property type="match status" value="1"/>
</dbReference>
<evidence type="ECO:0000313" key="4">
    <source>
        <dbReference type="EMBL" id="QAT60674.1"/>
    </source>
</evidence>
<dbReference type="GO" id="GO:0005829">
    <property type="term" value="C:cytosol"/>
    <property type="evidence" value="ECO:0007669"/>
    <property type="project" value="TreeGrafter"/>
</dbReference>
<reference evidence="5" key="1">
    <citation type="submission" date="2019-01" db="EMBL/GenBank/DDBJ databases">
        <title>Draft genomes of a novel of Sporanaerobacter strains.</title>
        <authorList>
            <person name="Ma S."/>
        </authorList>
    </citation>
    <scope>NUCLEOTIDE SEQUENCE [LARGE SCALE GENOMIC DNA]</scope>
    <source>
        <strain evidence="5">NJN-17</strain>
    </source>
</reference>
<dbReference type="InterPro" id="IPR009078">
    <property type="entry name" value="Ferritin-like_SF"/>
</dbReference>
<feature type="domain" description="Ferritin/DPS" evidence="3">
    <location>
        <begin position="45"/>
        <end position="174"/>
    </location>
</feature>
<organism evidence="4 5">
    <name type="scientific">Acidilutibacter cellobiosedens</name>
    <dbReference type="NCBI Taxonomy" id="2507161"/>
    <lineage>
        <taxon>Bacteria</taxon>
        <taxon>Bacillati</taxon>
        <taxon>Bacillota</taxon>
        <taxon>Tissierellia</taxon>
        <taxon>Tissierellales</taxon>
        <taxon>Acidilutibacteraceae</taxon>
        <taxon>Acidilutibacter</taxon>
    </lineage>
</organism>
<proteinExistence type="predicted"/>
<evidence type="ECO:0000259" key="3">
    <source>
        <dbReference type="Pfam" id="PF00210"/>
    </source>
</evidence>
<dbReference type="RefSeq" id="WP_071140394.1">
    <property type="nucleotide sequence ID" value="NZ_CP035282.1"/>
</dbReference>
<dbReference type="InterPro" id="IPR008331">
    <property type="entry name" value="Ferritin_DPS_dom"/>
</dbReference>
<dbReference type="InterPro" id="IPR012347">
    <property type="entry name" value="Ferritin-like"/>
</dbReference>
<keyword evidence="5" id="KW-1185">Reference proteome</keyword>